<dbReference type="AlphaFoldDB" id="A0A0D2J8A6"/>
<protein>
    <recommendedName>
        <fullName evidence="2">3-oxoacyl-[acyl-carrier-protein] reductase</fullName>
        <ecNumber evidence="2">1.1.1.100</ecNumber>
    </recommendedName>
</protein>
<dbReference type="Pfam" id="PF13561">
    <property type="entry name" value="adh_short_C2"/>
    <property type="match status" value="1"/>
</dbReference>
<dbReference type="STRING" id="1442369.A0A0D2J8A6"/>
<evidence type="ECO:0000256" key="3">
    <source>
        <dbReference type="ARBA" id="ARBA00048508"/>
    </source>
</evidence>
<dbReference type="CDD" id="cd05233">
    <property type="entry name" value="SDR_c"/>
    <property type="match status" value="1"/>
</dbReference>
<gene>
    <name evidence="4" type="ORF">Z518_06192</name>
</gene>
<dbReference type="VEuPathDB" id="FungiDB:Z518_06192"/>
<evidence type="ECO:0000256" key="2">
    <source>
        <dbReference type="ARBA" id="ARBA00012948"/>
    </source>
</evidence>
<dbReference type="PANTHER" id="PTHR42879">
    <property type="entry name" value="3-OXOACYL-(ACYL-CARRIER-PROTEIN) REDUCTASE"/>
    <property type="match status" value="1"/>
</dbReference>
<dbReference type="GO" id="GO:0004316">
    <property type="term" value="F:3-oxoacyl-[acyl-carrier-protein] reductase (NADPH) activity"/>
    <property type="evidence" value="ECO:0007669"/>
    <property type="project" value="UniProtKB-EC"/>
</dbReference>
<organism evidence="4 5">
    <name type="scientific">Rhinocladiella mackenziei CBS 650.93</name>
    <dbReference type="NCBI Taxonomy" id="1442369"/>
    <lineage>
        <taxon>Eukaryota</taxon>
        <taxon>Fungi</taxon>
        <taxon>Dikarya</taxon>
        <taxon>Ascomycota</taxon>
        <taxon>Pezizomycotina</taxon>
        <taxon>Eurotiomycetes</taxon>
        <taxon>Chaetothyriomycetidae</taxon>
        <taxon>Chaetothyriales</taxon>
        <taxon>Herpotrichiellaceae</taxon>
        <taxon>Rhinocladiella</taxon>
    </lineage>
</organism>
<evidence type="ECO:0000313" key="4">
    <source>
        <dbReference type="EMBL" id="KIX05320.1"/>
    </source>
</evidence>
<reference evidence="4 5" key="1">
    <citation type="submission" date="2015-01" db="EMBL/GenBank/DDBJ databases">
        <title>The Genome Sequence of Rhinocladiella mackenzie CBS 650.93.</title>
        <authorList>
            <consortium name="The Broad Institute Genomics Platform"/>
            <person name="Cuomo C."/>
            <person name="de Hoog S."/>
            <person name="Gorbushina A."/>
            <person name="Stielow B."/>
            <person name="Teixiera M."/>
            <person name="Abouelleil A."/>
            <person name="Chapman S.B."/>
            <person name="Priest M."/>
            <person name="Young S.K."/>
            <person name="Wortman J."/>
            <person name="Nusbaum C."/>
            <person name="Birren B."/>
        </authorList>
    </citation>
    <scope>NUCLEOTIDE SEQUENCE [LARGE SCALE GENOMIC DNA]</scope>
    <source>
        <strain evidence="4 5">CBS 650.93</strain>
    </source>
</reference>
<dbReference type="SUPFAM" id="SSF51735">
    <property type="entry name" value="NAD(P)-binding Rossmann-fold domains"/>
    <property type="match status" value="1"/>
</dbReference>
<accession>A0A0D2J8A6</accession>
<dbReference type="HOGENOM" id="CLU_010194_1_2_1"/>
<dbReference type="Gene3D" id="3.40.50.720">
    <property type="entry name" value="NAD(P)-binding Rossmann-like Domain"/>
    <property type="match status" value="1"/>
</dbReference>
<dbReference type="EMBL" id="KN847478">
    <property type="protein sequence ID" value="KIX05320.1"/>
    <property type="molecule type" value="Genomic_DNA"/>
</dbReference>
<dbReference type="InterPro" id="IPR050259">
    <property type="entry name" value="SDR"/>
</dbReference>
<dbReference type="GeneID" id="25294263"/>
<dbReference type="PANTHER" id="PTHR42879:SF2">
    <property type="entry name" value="3-OXOACYL-[ACYL-CARRIER-PROTEIN] REDUCTASE FABG"/>
    <property type="match status" value="1"/>
</dbReference>
<comment type="catalytic activity">
    <reaction evidence="3">
        <text>a (3R)-hydroxyacyl-[ACP] + NADP(+) = a 3-oxoacyl-[ACP] + NADPH + H(+)</text>
        <dbReference type="Rhea" id="RHEA:17397"/>
        <dbReference type="Rhea" id="RHEA-COMP:9916"/>
        <dbReference type="Rhea" id="RHEA-COMP:9945"/>
        <dbReference type="ChEBI" id="CHEBI:15378"/>
        <dbReference type="ChEBI" id="CHEBI:57783"/>
        <dbReference type="ChEBI" id="CHEBI:58349"/>
        <dbReference type="ChEBI" id="CHEBI:78776"/>
        <dbReference type="ChEBI" id="CHEBI:78827"/>
        <dbReference type="EC" id="1.1.1.100"/>
    </reaction>
</comment>
<evidence type="ECO:0000313" key="5">
    <source>
        <dbReference type="Proteomes" id="UP000053617"/>
    </source>
</evidence>
<evidence type="ECO:0000256" key="1">
    <source>
        <dbReference type="ARBA" id="ARBA00006484"/>
    </source>
</evidence>
<sequence>MSLVHIAGISTFCPQLEQSTEVYQRVMSVNTGRCFYLTRAGVSAHAKGRIREDREHSIWYCLQPEAGLAACAAPKSSVAAFPRTTVAEAGPGVTANVVSSGLILTETTWSLPNSKLVSGKVLEKQCVKRYGQPKYVARTINCIARSETEFITGQVFEVNGGMMLS</sequence>
<keyword evidence="5" id="KW-1185">Reference proteome</keyword>
<proteinExistence type="inferred from homology"/>
<dbReference type="EC" id="1.1.1.100" evidence="2"/>
<dbReference type="InterPro" id="IPR002347">
    <property type="entry name" value="SDR_fam"/>
</dbReference>
<dbReference type="RefSeq" id="XP_013272456.1">
    <property type="nucleotide sequence ID" value="XM_013417002.1"/>
</dbReference>
<name>A0A0D2J8A6_9EURO</name>
<dbReference type="Proteomes" id="UP000053617">
    <property type="component" value="Unassembled WGS sequence"/>
</dbReference>
<dbReference type="OrthoDB" id="47007at2759"/>
<dbReference type="InterPro" id="IPR036291">
    <property type="entry name" value="NAD(P)-bd_dom_sf"/>
</dbReference>
<comment type="similarity">
    <text evidence="1">Belongs to the short-chain dehydrogenases/reductases (SDR) family.</text>
</comment>